<name>A0A516G843_9MICO</name>
<sequence length="456" mass="47086">MKRTTGAIAMAGITALLLTACGGDTESDDPSSTTPAAEDGAEEPAGDDAETTDDGDAAGETEGDAAGETAGAPAASDGTSLVIWADDLRAAAIQPLTETFTADTGVEVKVQIVAQDKLREQFKDAVGQGAGPDITIGAHDWLGELVQNNVVAPVQIAPDVAEQFVPESIEAVTFEGQLYAVPYSVESLALIRNTDLAPEAPASMEELVANGEALVEAGDTELILAQELGKEGNAYSMYPYLSAYGGGIFPLLDEGGFDGSEAILDSPETLKGAEKLGWLGEVGALSTNQDASNVIPNFVDGKAAYMVSGPWAIEQITTGGINYAIDPIPDFEDGGATAPFLGVQAFYVSAESLNPQIAQTFVQEYVPTEEIQVGMFEADRRPPALSAAAEQVQSADPDIEAWAAAAEGGVPMPNIPQMNAVWGPLGKATADIVDGDDPAERMGTAQTEVAGTLTSK</sequence>
<proteinExistence type="inferred from homology"/>
<feature type="compositionally biased region" description="Acidic residues" evidence="5">
    <location>
        <begin position="39"/>
        <end position="65"/>
    </location>
</feature>
<dbReference type="GO" id="GO:1901982">
    <property type="term" value="F:maltose binding"/>
    <property type="evidence" value="ECO:0007669"/>
    <property type="project" value="TreeGrafter"/>
</dbReference>
<dbReference type="InterPro" id="IPR006059">
    <property type="entry name" value="SBP"/>
</dbReference>
<dbReference type="SUPFAM" id="SSF53850">
    <property type="entry name" value="Periplasmic binding protein-like II"/>
    <property type="match status" value="1"/>
</dbReference>
<evidence type="ECO:0000256" key="4">
    <source>
        <dbReference type="ARBA" id="ARBA00022729"/>
    </source>
</evidence>
<organism evidence="7 8">
    <name type="scientific">Ornithinimicrobium ciconiae</name>
    <dbReference type="NCBI Taxonomy" id="2594265"/>
    <lineage>
        <taxon>Bacteria</taxon>
        <taxon>Bacillati</taxon>
        <taxon>Actinomycetota</taxon>
        <taxon>Actinomycetes</taxon>
        <taxon>Micrococcales</taxon>
        <taxon>Ornithinimicrobiaceae</taxon>
        <taxon>Ornithinimicrobium</taxon>
    </lineage>
</organism>
<comment type="similarity">
    <text evidence="1">Belongs to the bacterial solute-binding protein 1 family.</text>
</comment>
<dbReference type="PANTHER" id="PTHR30061:SF50">
    <property type="entry name" value="MALTOSE_MALTODEXTRIN-BINDING PERIPLASMIC PROTEIN"/>
    <property type="match status" value="1"/>
</dbReference>
<evidence type="ECO:0000256" key="2">
    <source>
        <dbReference type="ARBA" id="ARBA00022448"/>
    </source>
</evidence>
<dbReference type="RefSeq" id="WP_143782342.1">
    <property type="nucleotide sequence ID" value="NZ_CP041616.1"/>
</dbReference>
<evidence type="ECO:0000256" key="3">
    <source>
        <dbReference type="ARBA" id="ARBA00022597"/>
    </source>
</evidence>
<keyword evidence="4 6" id="KW-0732">Signal</keyword>
<feature type="region of interest" description="Disordered" evidence="5">
    <location>
        <begin position="436"/>
        <end position="456"/>
    </location>
</feature>
<dbReference type="InterPro" id="IPR006060">
    <property type="entry name" value="Maltose/Cyclodextrin-bd"/>
</dbReference>
<evidence type="ECO:0000256" key="1">
    <source>
        <dbReference type="ARBA" id="ARBA00008520"/>
    </source>
</evidence>
<dbReference type="AlphaFoldDB" id="A0A516G843"/>
<feature type="signal peptide" evidence="6">
    <location>
        <begin position="1"/>
        <end position="22"/>
    </location>
</feature>
<dbReference type="PANTHER" id="PTHR30061">
    <property type="entry name" value="MALTOSE-BINDING PERIPLASMIC PROTEIN"/>
    <property type="match status" value="1"/>
</dbReference>
<dbReference type="Proteomes" id="UP000315395">
    <property type="component" value="Chromosome"/>
</dbReference>
<dbReference type="PROSITE" id="PS51257">
    <property type="entry name" value="PROKAR_LIPOPROTEIN"/>
    <property type="match status" value="1"/>
</dbReference>
<dbReference type="PRINTS" id="PR00181">
    <property type="entry name" value="MALTOSEBP"/>
</dbReference>
<keyword evidence="2" id="KW-0813">Transport</keyword>
<evidence type="ECO:0000313" key="8">
    <source>
        <dbReference type="Proteomes" id="UP000315395"/>
    </source>
</evidence>
<evidence type="ECO:0000256" key="5">
    <source>
        <dbReference type="SAM" id="MobiDB-lite"/>
    </source>
</evidence>
<reference evidence="7 8" key="1">
    <citation type="submission" date="2019-07" db="EMBL/GenBank/DDBJ databases">
        <title>complete genome sequencing of Ornithinimicrobium sp. H23M54.</title>
        <authorList>
            <person name="Bae J.-W."/>
            <person name="Lee S.-Y."/>
        </authorList>
    </citation>
    <scope>NUCLEOTIDE SEQUENCE [LARGE SCALE GENOMIC DNA]</scope>
    <source>
        <strain evidence="7 8">H23M54</strain>
    </source>
</reference>
<dbReference type="KEGG" id="orz:FNH13_04345"/>
<feature type="chain" id="PRO_5038947543" evidence="6">
    <location>
        <begin position="23"/>
        <end position="456"/>
    </location>
</feature>
<evidence type="ECO:0000256" key="6">
    <source>
        <dbReference type="SAM" id="SignalP"/>
    </source>
</evidence>
<dbReference type="GO" id="GO:0015768">
    <property type="term" value="P:maltose transport"/>
    <property type="evidence" value="ECO:0007669"/>
    <property type="project" value="TreeGrafter"/>
</dbReference>
<dbReference type="Pfam" id="PF13416">
    <property type="entry name" value="SBP_bac_8"/>
    <property type="match status" value="1"/>
</dbReference>
<feature type="compositionally biased region" description="Low complexity" evidence="5">
    <location>
        <begin position="66"/>
        <end position="75"/>
    </location>
</feature>
<keyword evidence="3" id="KW-0762">Sugar transport</keyword>
<feature type="region of interest" description="Disordered" evidence="5">
    <location>
        <begin position="21"/>
        <end position="75"/>
    </location>
</feature>
<dbReference type="GO" id="GO:0055052">
    <property type="term" value="C:ATP-binding cassette (ABC) transporter complex, substrate-binding subunit-containing"/>
    <property type="evidence" value="ECO:0007669"/>
    <property type="project" value="TreeGrafter"/>
</dbReference>
<accession>A0A516G843</accession>
<evidence type="ECO:0000313" key="7">
    <source>
        <dbReference type="EMBL" id="QDO87665.1"/>
    </source>
</evidence>
<dbReference type="OrthoDB" id="9766758at2"/>
<dbReference type="EMBL" id="CP041616">
    <property type="protein sequence ID" value="QDO87665.1"/>
    <property type="molecule type" value="Genomic_DNA"/>
</dbReference>
<gene>
    <name evidence="7" type="ORF">FNH13_04345</name>
</gene>
<protein>
    <submittedName>
        <fullName evidence="7">Extracellular solute-binding protein</fullName>
    </submittedName>
</protein>
<dbReference type="GO" id="GO:0042956">
    <property type="term" value="P:maltodextrin transmembrane transport"/>
    <property type="evidence" value="ECO:0007669"/>
    <property type="project" value="TreeGrafter"/>
</dbReference>
<dbReference type="Gene3D" id="3.40.190.10">
    <property type="entry name" value="Periplasmic binding protein-like II"/>
    <property type="match status" value="2"/>
</dbReference>
<keyword evidence="8" id="KW-1185">Reference proteome</keyword>
<dbReference type="GO" id="GO:0015144">
    <property type="term" value="F:carbohydrate transmembrane transporter activity"/>
    <property type="evidence" value="ECO:0007669"/>
    <property type="project" value="InterPro"/>
</dbReference>
<feature type="compositionally biased region" description="Polar residues" evidence="5">
    <location>
        <begin position="444"/>
        <end position="456"/>
    </location>
</feature>